<reference evidence="2" key="1">
    <citation type="submission" date="2016-04" db="EMBL/GenBank/DDBJ databases">
        <authorList>
            <person name="Evans L.H."/>
            <person name="Alamgir A."/>
            <person name="Owens N."/>
            <person name="Weber N.D."/>
            <person name="Virtaneva K."/>
            <person name="Barbian K."/>
            <person name="Babar A."/>
            <person name="Rosenke K."/>
        </authorList>
    </citation>
    <scope>NUCLEOTIDE SEQUENCE</scope>
    <source>
        <strain evidence="2">92-2</strain>
    </source>
</reference>
<proteinExistence type="predicted"/>
<protein>
    <submittedName>
        <fullName evidence="2">Uncharacterized protein</fullName>
    </submittedName>
</protein>
<dbReference type="AlphaFoldDB" id="A0A212JHN3"/>
<feature type="region of interest" description="Disordered" evidence="1">
    <location>
        <begin position="1"/>
        <end position="35"/>
    </location>
</feature>
<evidence type="ECO:0000256" key="1">
    <source>
        <dbReference type="SAM" id="MobiDB-lite"/>
    </source>
</evidence>
<dbReference type="EMBL" id="FLUP01000001">
    <property type="protein sequence ID" value="SBV98963.1"/>
    <property type="molecule type" value="Genomic_DNA"/>
</dbReference>
<gene>
    <name evidence="2" type="ORF">KM92DES2_11128</name>
</gene>
<sequence length="111" mass="10515">MALGNTSSAEKADGAGTSGIAPPPAPPILPTDDAAADEYGMGAELGAGAALADLAGPVAEAPDGACAEAALFMAGMALLTGAGRDVLPTPLGAGDVADCGAAFETLTLRFA</sequence>
<organism evidence="2">
    <name type="scientific">uncultured Desulfovibrio sp</name>
    <dbReference type="NCBI Taxonomy" id="167968"/>
    <lineage>
        <taxon>Bacteria</taxon>
        <taxon>Pseudomonadati</taxon>
        <taxon>Thermodesulfobacteriota</taxon>
        <taxon>Desulfovibrionia</taxon>
        <taxon>Desulfovibrionales</taxon>
        <taxon>Desulfovibrionaceae</taxon>
        <taxon>Desulfovibrio</taxon>
        <taxon>environmental samples</taxon>
    </lineage>
</organism>
<name>A0A212JHN3_9BACT</name>
<accession>A0A212JHN3</accession>
<evidence type="ECO:0000313" key="2">
    <source>
        <dbReference type="EMBL" id="SBV98963.1"/>
    </source>
</evidence>